<keyword evidence="3 9" id="KW-0031">Aminopeptidase</keyword>
<comment type="similarity">
    <text evidence="2 9">Belongs to the peptidase M18 family.</text>
</comment>
<keyword evidence="13" id="KW-1185">Reference proteome</keyword>
<gene>
    <name evidence="12" type="ORF">FVW20_14205</name>
</gene>
<feature type="region of interest" description="Disordered" evidence="11">
    <location>
        <begin position="197"/>
        <end position="240"/>
    </location>
</feature>
<protein>
    <recommendedName>
        <fullName evidence="10">M18 family aminopeptidase</fullName>
        <ecNumber evidence="10">3.4.11.-</ecNumber>
    </recommendedName>
</protein>
<dbReference type="PANTHER" id="PTHR28570">
    <property type="entry name" value="ASPARTYL AMINOPEPTIDASE"/>
    <property type="match status" value="1"/>
</dbReference>
<dbReference type="Proteomes" id="UP001194469">
    <property type="component" value="Unassembled WGS sequence"/>
</dbReference>
<dbReference type="InterPro" id="IPR001948">
    <property type="entry name" value="Peptidase_M18"/>
</dbReference>
<evidence type="ECO:0000256" key="7">
    <source>
        <dbReference type="ARBA" id="ARBA00022833"/>
    </source>
</evidence>
<dbReference type="PANTHER" id="PTHR28570:SF2">
    <property type="entry name" value="M18 FAMILY AMINOPEPTIDASE 1-RELATED"/>
    <property type="match status" value="1"/>
</dbReference>
<comment type="caution">
    <text evidence="12">The sequence shown here is derived from an EMBL/GenBank/DDBJ whole genome shotgun (WGS) entry which is preliminary data.</text>
</comment>
<feature type="compositionally biased region" description="Low complexity" evidence="11">
    <location>
        <begin position="204"/>
        <end position="230"/>
    </location>
</feature>
<dbReference type="EC" id="3.4.11.-" evidence="10"/>
<reference evidence="12 13" key="1">
    <citation type="submission" date="2019-08" db="EMBL/GenBank/DDBJ databases">
        <authorList>
            <person name="Luo N."/>
        </authorList>
    </citation>
    <scope>NUCLEOTIDE SEQUENCE [LARGE SCALE GENOMIC DNA]</scope>
    <source>
        <strain evidence="12 13">NCIMB 9442</strain>
    </source>
</reference>
<keyword evidence="5 9" id="KW-0479">Metal-binding</keyword>
<evidence type="ECO:0000256" key="10">
    <source>
        <dbReference type="RuleBase" id="RU004387"/>
    </source>
</evidence>
<dbReference type="SUPFAM" id="SSF101821">
    <property type="entry name" value="Aminopeptidase/glucanase lid domain"/>
    <property type="match status" value="1"/>
</dbReference>
<evidence type="ECO:0000313" key="13">
    <source>
        <dbReference type="Proteomes" id="UP001194469"/>
    </source>
</evidence>
<proteinExistence type="inferred from homology"/>
<dbReference type="PRINTS" id="PR00932">
    <property type="entry name" value="AMINO1PTASE"/>
</dbReference>
<evidence type="ECO:0000256" key="3">
    <source>
        <dbReference type="ARBA" id="ARBA00022438"/>
    </source>
</evidence>
<keyword evidence="8 9" id="KW-0482">Metalloprotease</keyword>
<accession>A0ABS0J6P2</accession>
<evidence type="ECO:0000256" key="4">
    <source>
        <dbReference type="ARBA" id="ARBA00022670"/>
    </source>
</evidence>
<evidence type="ECO:0000256" key="5">
    <source>
        <dbReference type="ARBA" id="ARBA00022723"/>
    </source>
</evidence>
<name>A0ABS0J6P2_9BACT</name>
<dbReference type="InterPro" id="IPR023358">
    <property type="entry name" value="Peptidase_M18_dom2"/>
</dbReference>
<sequence>MDKLDFDTTSCWEAYASEEHQAAMRELADRYVDFLSRCKTERETVDYVVTRLRASGYTENFAHDKVYRVFKGKTVFIARKGRAQLSQGLRLIGAHADTPRLDLKQRPLLEQAGIGQAKTHYYGGIRKYQWLARPLALHGVVVKENGESVRITLGEDPAEPVFTIADLLPHLAQKQAGQTIADAFEGEKLNIVLGHRPMPKPVTEEASGDAAASAETAAAPVAANGNATASDSTSKKDAPKDPIKARMLALLHEKYAIREEDLYSAELQAVPAGPARYVGLDGSLVGGYGQDDRICVFAALEALLAADNPQQPQCVLFWDKEEIGSEGSTGAKSRFFEYCIEDLIAAWQPAARFSDVMLATRALSADVHAAIDPDWQELHEKLNAAVIGHGPCFCKFTGHRGKYEANDAHPEYVGWLRGVLNGRKIPWQMAELGRVDGGGGGTVAMYLAAYGMDIIDFGPAVLSMHSPFELASVADLYATRLAYTAFLEK</sequence>
<evidence type="ECO:0000256" key="6">
    <source>
        <dbReference type="ARBA" id="ARBA00022801"/>
    </source>
</evidence>
<evidence type="ECO:0000256" key="2">
    <source>
        <dbReference type="ARBA" id="ARBA00008290"/>
    </source>
</evidence>
<evidence type="ECO:0000256" key="1">
    <source>
        <dbReference type="ARBA" id="ARBA00001947"/>
    </source>
</evidence>
<dbReference type="Gene3D" id="2.30.250.10">
    <property type="entry name" value="Aminopeptidase i, Domain 2"/>
    <property type="match status" value="1"/>
</dbReference>
<comment type="cofactor">
    <cofactor evidence="1 10">
        <name>Zn(2+)</name>
        <dbReference type="ChEBI" id="CHEBI:29105"/>
    </cofactor>
</comment>
<organism evidence="12 13">
    <name type="scientific">Nitratidesulfovibrio oxamicus</name>
    <dbReference type="NCBI Taxonomy" id="32016"/>
    <lineage>
        <taxon>Bacteria</taxon>
        <taxon>Pseudomonadati</taxon>
        <taxon>Thermodesulfobacteriota</taxon>
        <taxon>Desulfovibrionia</taxon>
        <taxon>Desulfovibrionales</taxon>
        <taxon>Desulfovibrionaceae</taxon>
        <taxon>Nitratidesulfovibrio</taxon>
    </lineage>
</organism>
<dbReference type="EMBL" id="VRYY01000475">
    <property type="protein sequence ID" value="MBG3878130.1"/>
    <property type="molecule type" value="Genomic_DNA"/>
</dbReference>
<dbReference type="NCBIfam" id="NF002600">
    <property type="entry name" value="PRK02256.1"/>
    <property type="match status" value="1"/>
</dbReference>
<keyword evidence="6 9" id="KW-0378">Hydrolase</keyword>
<dbReference type="Pfam" id="PF02127">
    <property type="entry name" value="Peptidase_M18"/>
    <property type="match status" value="1"/>
</dbReference>
<dbReference type="RefSeq" id="WP_196610128.1">
    <property type="nucleotide sequence ID" value="NZ_VRYY01000475.1"/>
</dbReference>
<evidence type="ECO:0000256" key="8">
    <source>
        <dbReference type="ARBA" id="ARBA00023049"/>
    </source>
</evidence>
<evidence type="ECO:0000256" key="11">
    <source>
        <dbReference type="SAM" id="MobiDB-lite"/>
    </source>
</evidence>
<dbReference type="Gene3D" id="3.40.630.10">
    <property type="entry name" value="Zn peptidases"/>
    <property type="match status" value="1"/>
</dbReference>
<dbReference type="SUPFAM" id="SSF53187">
    <property type="entry name" value="Zn-dependent exopeptidases"/>
    <property type="match status" value="1"/>
</dbReference>
<keyword evidence="4 9" id="KW-0645">Protease</keyword>
<keyword evidence="7 9" id="KW-0862">Zinc</keyword>
<evidence type="ECO:0000256" key="9">
    <source>
        <dbReference type="RuleBase" id="RU004386"/>
    </source>
</evidence>
<evidence type="ECO:0000313" key="12">
    <source>
        <dbReference type="EMBL" id="MBG3878130.1"/>
    </source>
</evidence>
<dbReference type="GO" id="GO:0004177">
    <property type="term" value="F:aminopeptidase activity"/>
    <property type="evidence" value="ECO:0007669"/>
    <property type="project" value="UniProtKB-KW"/>
</dbReference>